<feature type="compositionally biased region" description="Polar residues" evidence="2">
    <location>
        <begin position="220"/>
        <end position="235"/>
    </location>
</feature>
<dbReference type="AlphaFoldDB" id="A0A5C4T686"/>
<keyword evidence="4" id="KW-1185">Reference proteome</keyword>
<evidence type="ECO:0000256" key="1">
    <source>
        <dbReference type="SAM" id="Coils"/>
    </source>
</evidence>
<evidence type="ECO:0000313" key="3">
    <source>
        <dbReference type="EMBL" id="TNJ64542.1"/>
    </source>
</evidence>
<organism evidence="3 4">
    <name type="scientific">Paenibacillus hemerocallicola</name>
    <dbReference type="NCBI Taxonomy" id="1172614"/>
    <lineage>
        <taxon>Bacteria</taxon>
        <taxon>Bacillati</taxon>
        <taxon>Bacillota</taxon>
        <taxon>Bacilli</taxon>
        <taxon>Bacillales</taxon>
        <taxon>Paenibacillaceae</taxon>
        <taxon>Paenibacillus</taxon>
    </lineage>
</organism>
<keyword evidence="1" id="KW-0175">Coiled coil</keyword>
<proteinExistence type="predicted"/>
<gene>
    <name evidence="3" type="ORF">FE784_19895</name>
</gene>
<dbReference type="Proteomes" id="UP000307943">
    <property type="component" value="Unassembled WGS sequence"/>
</dbReference>
<name>A0A5C4T686_9BACL</name>
<dbReference type="RefSeq" id="WP_139603979.1">
    <property type="nucleotide sequence ID" value="NZ_VDCQ01000028.1"/>
</dbReference>
<dbReference type="EMBL" id="VDCQ01000028">
    <property type="protein sequence ID" value="TNJ64542.1"/>
    <property type="molecule type" value="Genomic_DNA"/>
</dbReference>
<dbReference type="OrthoDB" id="2665312at2"/>
<feature type="coiled-coil region" evidence="1">
    <location>
        <begin position="19"/>
        <end position="85"/>
    </location>
</feature>
<reference evidence="3 4" key="1">
    <citation type="submission" date="2019-05" db="EMBL/GenBank/DDBJ databases">
        <title>We sequenced the genome of Paenibacillus hemerocallicola KCTC 33185 for further insight into its adaptation and study the phylogeny of Paenibacillus.</title>
        <authorList>
            <person name="Narsing Rao M.P."/>
        </authorList>
    </citation>
    <scope>NUCLEOTIDE SEQUENCE [LARGE SCALE GENOMIC DNA]</scope>
    <source>
        <strain evidence="3 4">KCTC 33185</strain>
    </source>
</reference>
<comment type="caution">
    <text evidence="3">The sequence shown here is derived from an EMBL/GenBank/DDBJ whole genome shotgun (WGS) entry which is preliminary data.</text>
</comment>
<accession>A0A5C4T686</accession>
<feature type="region of interest" description="Disordered" evidence="2">
    <location>
        <begin position="211"/>
        <end position="235"/>
    </location>
</feature>
<evidence type="ECO:0000256" key="2">
    <source>
        <dbReference type="SAM" id="MobiDB-lite"/>
    </source>
</evidence>
<protein>
    <submittedName>
        <fullName evidence="3">Uncharacterized protein</fullName>
    </submittedName>
</protein>
<evidence type="ECO:0000313" key="4">
    <source>
        <dbReference type="Proteomes" id="UP000307943"/>
    </source>
</evidence>
<sequence>MIRSYEEMLENIKAFEAAKNADNGQLDAAAAEVEQARQRYNALLEQALDNPEKLAAEVAQAQGMVTIAETKLQRLRVSLDAEKKQYPDGMALAFMNVQAEIRRRIADGSLLREEFQPLLDETKEHMQAYMEKLAAVFVKMHQVNKSLAHVQRSTAIAVTRYTGKEAQFGLGGPETLSELDFREWAWVNYQQYADDLYKIRKAAMEETSPEVKLPPVYSPNEVTPTSSTFQEGNQL</sequence>